<feature type="compositionally biased region" description="Low complexity" evidence="1">
    <location>
        <begin position="393"/>
        <end position="415"/>
    </location>
</feature>
<proteinExistence type="predicted"/>
<accession>A0A2I2KW78</accession>
<evidence type="ECO:0000256" key="2">
    <source>
        <dbReference type="SAM" id="Phobius"/>
    </source>
</evidence>
<sequence>MSALIWVAIVAVWGFVLIPMWLRRHDTLSEQRSTERFTVAMRVLSRRPPLDDEAAAAADVGGVGGTAMSHVEPSHVELPDVELPDVELPGGELPHVEPGSTGGPFAERATPVRPAATGTPPASTGPRTPRPLGARSAPEPRADTRAESRSDTRPDARSEPRRPAAATSGPSRRVSAERATLMRVRRQRLTVLGALFPLTVILAAVFGGLWIAVQLLTDLGITAYLVHLRRAAQIERRLEVTRAAIERRIEAERAARGRRRPVGSSFAYHERDGLDALTPEELAHAQAETIDLGALMSEAPRTSELPAGYRAAPDLEGAYGVAAGHADSGGHATVLPNQGAIGSDHAPDSDQAFDAGHADQVFEGDRGLVPGHALGAEHGLGTQYAADADEVEATAARTPSRSAARPAARPTTSRPGRVQINPPGTHGGLTAPPSVEPAPAPVADPAAPEELDDPLLRRHAVGS</sequence>
<keyword evidence="2" id="KW-0812">Transmembrane</keyword>
<dbReference type="RefSeq" id="WP_101833302.1">
    <property type="nucleotide sequence ID" value="NZ_FZMO01000323.1"/>
</dbReference>
<keyword evidence="2" id="KW-1133">Transmembrane helix</keyword>
<dbReference type="AlphaFoldDB" id="A0A2I2KW78"/>
<keyword evidence="4" id="KW-1185">Reference proteome</keyword>
<evidence type="ECO:0000313" key="3">
    <source>
        <dbReference type="EMBL" id="SNQ49919.1"/>
    </source>
</evidence>
<feature type="region of interest" description="Disordered" evidence="1">
    <location>
        <begin position="330"/>
        <end position="352"/>
    </location>
</feature>
<evidence type="ECO:0000313" key="4">
    <source>
        <dbReference type="Proteomes" id="UP000234331"/>
    </source>
</evidence>
<organism evidence="3 4">
    <name type="scientific">Frankia canadensis</name>
    <dbReference type="NCBI Taxonomy" id="1836972"/>
    <lineage>
        <taxon>Bacteria</taxon>
        <taxon>Bacillati</taxon>
        <taxon>Actinomycetota</taxon>
        <taxon>Actinomycetes</taxon>
        <taxon>Frankiales</taxon>
        <taxon>Frankiaceae</taxon>
        <taxon>Frankia</taxon>
    </lineage>
</organism>
<feature type="compositionally biased region" description="Basic and acidic residues" evidence="1">
    <location>
        <begin position="138"/>
        <end position="162"/>
    </location>
</feature>
<keyword evidence="2" id="KW-0472">Membrane</keyword>
<feature type="transmembrane region" description="Helical" evidence="2">
    <location>
        <begin position="6"/>
        <end position="22"/>
    </location>
</feature>
<feature type="transmembrane region" description="Helical" evidence="2">
    <location>
        <begin position="189"/>
        <end position="213"/>
    </location>
</feature>
<dbReference type="OrthoDB" id="3218604at2"/>
<name>A0A2I2KW78_9ACTN</name>
<evidence type="ECO:0000256" key="1">
    <source>
        <dbReference type="SAM" id="MobiDB-lite"/>
    </source>
</evidence>
<dbReference type="EMBL" id="FZMO01000323">
    <property type="protein sequence ID" value="SNQ49919.1"/>
    <property type="molecule type" value="Genomic_DNA"/>
</dbReference>
<feature type="region of interest" description="Disordered" evidence="1">
    <location>
        <begin position="391"/>
        <end position="463"/>
    </location>
</feature>
<protein>
    <submittedName>
        <fullName evidence="3">Uncharacterized protein</fullName>
    </submittedName>
</protein>
<reference evidence="3 4" key="1">
    <citation type="submission" date="2017-06" db="EMBL/GenBank/DDBJ databases">
        <authorList>
            <person name="Kim H.J."/>
            <person name="Triplett B.A."/>
        </authorList>
    </citation>
    <scope>NUCLEOTIDE SEQUENCE [LARGE SCALE GENOMIC DNA]</scope>
    <source>
        <strain evidence="3">FRACA_ARgP5</strain>
    </source>
</reference>
<feature type="region of interest" description="Disordered" evidence="1">
    <location>
        <begin position="84"/>
        <end position="178"/>
    </location>
</feature>
<dbReference type="InterPro" id="IPR053779">
    <property type="entry name" value="GlpR"/>
</dbReference>
<dbReference type="NCBIfam" id="NF045516">
    <property type="entry name" value="GlpR"/>
    <property type="match status" value="1"/>
</dbReference>
<gene>
    <name evidence="3" type="ORF">FRACA_390033</name>
</gene>
<dbReference type="Proteomes" id="UP000234331">
    <property type="component" value="Unassembled WGS sequence"/>
</dbReference>